<evidence type="ECO:0000256" key="2">
    <source>
        <dbReference type="RuleBase" id="RU000507"/>
    </source>
</evidence>
<reference evidence="4 5" key="1">
    <citation type="journal article" date="2023" name="bioRxiv">
        <title>An intranuclear bacterial parasite of deep-sea mussels expresses apoptosis inhibitors acquired from its host.</title>
        <authorList>
            <person name="Gonzalez Porras M.A."/>
            <person name="Assie A."/>
            <person name="Tietjen M."/>
            <person name="Violette M."/>
            <person name="Kleiner M."/>
            <person name="Gruber-Vodicka H."/>
            <person name="Dubilier N."/>
            <person name="Leisch N."/>
        </authorList>
    </citation>
    <scope>NUCLEOTIDE SEQUENCE [LARGE SCALE GENOMIC DNA]</scope>
    <source>
        <strain evidence="4">IAP13</strain>
    </source>
</reference>
<accession>A0AA90SLP5</accession>
<sequence length="276" mass="30952">MDTFKDKKKSSMLIDPVAMANKLPSLNDLLIVDLGDPKRYAQAHILGAVNISTQQLVSGQKPVPGKLPSLHQLEKLFSDLGYTGKSQYIIPYDDEGGGWAGRLIWTLDVIGHSNYSYLNGGMHAWLQEKLPVTSLIKAPEPTKVDITINKEVMASREYIEARIGNPDVVIWDARSPEEFRGERLFSMRGGHIPGAINYEWSRAIDPAQGYRIKKGVEKELNALGITKCKEIITHCQSHHRSAFTYMLAKILGYERVRAYDGSWVEWGNLLDTPVES</sequence>
<dbReference type="SMART" id="SM00450">
    <property type="entry name" value="RHOD"/>
    <property type="match status" value="2"/>
</dbReference>
<dbReference type="EMBL" id="JASXSV010000002">
    <property type="protein sequence ID" value="MDP0588031.1"/>
    <property type="molecule type" value="Genomic_DNA"/>
</dbReference>
<dbReference type="PROSITE" id="PS00683">
    <property type="entry name" value="RHODANESE_2"/>
    <property type="match status" value="1"/>
</dbReference>
<evidence type="ECO:0000259" key="3">
    <source>
        <dbReference type="PROSITE" id="PS50206"/>
    </source>
</evidence>
<dbReference type="PANTHER" id="PTHR43855:SF1">
    <property type="entry name" value="THIOSULFATE SULFURTRANSFERASE"/>
    <property type="match status" value="1"/>
</dbReference>
<dbReference type="Proteomes" id="UP001178148">
    <property type="component" value="Unassembled WGS sequence"/>
</dbReference>
<dbReference type="InterPro" id="IPR001307">
    <property type="entry name" value="Thiosulphate_STrfase_CS"/>
</dbReference>
<feature type="domain" description="Rhodanese" evidence="3">
    <location>
        <begin position="25"/>
        <end position="134"/>
    </location>
</feature>
<dbReference type="CDD" id="cd01449">
    <property type="entry name" value="TST_Repeat_2"/>
    <property type="match status" value="1"/>
</dbReference>
<dbReference type="InterPro" id="IPR036873">
    <property type="entry name" value="Rhodanese-like_dom_sf"/>
</dbReference>
<protein>
    <recommendedName>
        <fullName evidence="2">Sulfurtransferase</fullName>
    </recommendedName>
</protein>
<evidence type="ECO:0000256" key="1">
    <source>
        <dbReference type="ARBA" id="ARBA00022737"/>
    </source>
</evidence>
<evidence type="ECO:0000313" key="5">
    <source>
        <dbReference type="Proteomes" id="UP001178148"/>
    </source>
</evidence>
<dbReference type="InterPro" id="IPR051126">
    <property type="entry name" value="Thiosulfate_sulfurtransferase"/>
</dbReference>
<dbReference type="InterPro" id="IPR001763">
    <property type="entry name" value="Rhodanese-like_dom"/>
</dbReference>
<dbReference type="PANTHER" id="PTHR43855">
    <property type="entry name" value="THIOSULFATE SULFURTRANSFERASE"/>
    <property type="match status" value="1"/>
</dbReference>
<dbReference type="CDD" id="cd01448">
    <property type="entry name" value="TST_Repeat_1"/>
    <property type="match status" value="1"/>
</dbReference>
<feature type="domain" description="Rhodanese" evidence="3">
    <location>
        <begin position="164"/>
        <end position="275"/>
    </location>
</feature>
<evidence type="ECO:0000313" key="4">
    <source>
        <dbReference type="EMBL" id="MDP0588031.1"/>
    </source>
</evidence>
<dbReference type="Pfam" id="PF00581">
    <property type="entry name" value="Rhodanese"/>
    <property type="match status" value="2"/>
</dbReference>
<comment type="caution">
    <text evidence="4">The sequence shown here is derived from an EMBL/GenBank/DDBJ whole genome shotgun (WGS) entry which is preliminary data.</text>
</comment>
<dbReference type="Gene3D" id="3.40.250.10">
    <property type="entry name" value="Rhodanese-like domain"/>
    <property type="match status" value="2"/>
</dbReference>
<keyword evidence="2" id="KW-0808">Transferase</keyword>
<dbReference type="SUPFAM" id="SSF52821">
    <property type="entry name" value="Rhodanese/Cell cycle control phosphatase"/>
    <property type="match status" value="2"/>
</dbReference>
<dbReference type="PROSITE" id="PS50206">
    <property type="entry name" value="RHODANESE_3"/>
    <property type="match status" value="2"/>
</dbReference>
<organism evidence="4 5">
    <name type="scientific">Candidatus Endonucleibacter bathymodioli</name>
    <dbReference type="NCBI Taxonomy" id="539814"/>
    <lineage>
        <taxon>Bacteria</taxon>
        <taxon>Pseudomonadati</taxon>
        <taxon>Pseudomonadota</taxon>
        <taxon>Gammaproteobacteria</taxon>
        <taxon>Oceanospirillales</taxon>
        <taxon>Endozoicomonadaceae</taxon>
        <taxon>Candidatus Endonucleibacter</taxon>
    </lineage>
</organism>
<dbReference type="GO" id="GO:0004792">
    <property type="term" value="F:thiosulfate-cyanide sulfurtransferase activity"/>
    <property type="evidence" value="ECO:0007669"/>
    <property type="project" value="InterPro"/>
</dbReference>
<proteinExistence type="predicted"/>
<gene>
    <name evidence="4" type="ORF">QS748_02015</name>
</gene>
<keyword evidence="1" id="KW-0677">Repeat</keyword>
<name>A0AA90SLP5_9GAMM</name>
<dbReference type="AlphaFoldDB" id="A0AA90SLP5"/>
<keyword evidence="5" id="KW-1185">Reference proteome</keyword>